<dbReference type="RefSeq" id="WP_335734684.1">
    <property type="nucleotide sequence ID" value="NZ_JALAAR010000002.1"/>
</dbReference>
<feature type="domain" description="Solute-binding protein family 3/N-terminal" evidence="4">
    <location>
        <begin position="28"/>
        <end position="246"/>
    </location>
</feature>
<protein>
    <submittedName>
        <fullName evidence="5">Transporter substrate-binding domain-containing protein</fullName>
    </submittedName>
</protein>
<proteinExistence type="inferred from homology"/>
<feature type="chain" id="PRO_5046709396" evidence="3">
    <location>
        <begin position="27"/>
        <end position="258"/>
    </location>
</feature>
<dbReference type="SUPFAM" id="SSF53850">
    <property type="entry name" value="Periplasmic binding protein-like II"/>
    <property type="match status" value="1"/>
</dbReference>
<reference evidence="5 6" key="1">
    <citation type="journal article" date="2023" name="Ecotoxicol. Environ. Saf.">
        <title>Mercury remediation potential of mercury-resistant strain Rheinheimera metallidurans sp. nov. isolated from a municipal waste dumping site.</title>
        <authorList>
            <person name="Yadav V."/>
            <person name="Manjhi A."/>
            <person name="Vadakedath N."/>
        </authorList>
    </citation>
    <scope>NUCLEOTIDE SEQUENCE [LARGE SCALE GENOMIC DNA]</scope>
    <source>
        <strain evidence="5 6">E-49</strain>
    </source>
</reference>
<comment type="similarity">
    <text evidence="1">Belongs to the bacterial solute-binding protein 3 family.</text>
</comment>
<dbReference type="InterPro" id="IPR001638">
    <property type="entry name" value="Solute-binding_3/MltF_N"/>
</dbReference>
<gene>
    <name evidence="5" type="ORF">MN202_03400</name>
</gene>
<feature type="signal peptide" evidence="3">
    <location>
        <begin position="1"/>
        <end position="26"/>
    </location>
</feature>
<comment type="caution">
    <text evidence="5">The sequence shown here is derived from an EMBL/GenBank/DDBJ whole genome shotgun (WGS) entry which is preliminary data.</text>
</comment>
<dbReference type="SMART" id="SM00062">
    <property type="entry name" value="PBPb"/>
    <property type="match status" value="1"/>
</dbReference>
<keyword evidence="6" id="KW-1185">Reference proteome</keyword>
<organism evidence="5 6">
    <name type="scientific">Rheinheimera muenzenbergensis</name>
    <dbReference type="NCBI Taxonomy" id="1193628"/>
    <lineage>
        <taxon>Bacteria</taxon>
        <taxon>Pseudomonadati</taxon>
        <taxon>Pseudomonadota</taxon>
        <taxon>Gammaproteobacteria</taxon>
        <taxon>Chromatiales</taxon>
        <taxon>Chromatiaceae</taxon>
        <taxon>Rheinheimera</taxon>
    </lineage>
</organism>
<evidence type="ECO:0000313" key="5">
    <source>
        <dbReference type="EMBL" id="MEH8016270.1"/>
    </source>
</evidence>
<keyword evidence="2 3" id="KW-0732">Signal</keyword>
<evidence type="ECO:0000313" key="6">
    <source>
        <dbReference type="Proteomes" id="UP001375382"/>
    </source>
</evidence>
<dbReference type="Pfam" id="PF00497">
    <property type="entry name" value="SBP_bac_3"/>
    <property type="match status" value="1"/>
</dbReference>
<dbReference type="PANTHER" id="PTHR35936">
    <property type="entry name" value="MEMBRANE-BOUND LYTIC MUREIN TRANSGLYCOSYLASE F"/>
    <property type="match status" value="1"/>
</dbReference>
<dbReference type="PANTHER" id="PTHR35936:SF19">
    <property type="entry name" value="AMINO-ACID-BINDING PROTEIN YXEM-RELATED"/>
    <property type="match status" value="1"/>
</dbReference>
<name>A0ABU8C2Z7_9GAMM</name>
<evidence type="ECO:0000256" key="3">
    <source>
        <dbReference type="SAM" id="SignalP"/>
    </source>
</evidence>
<evidence type="ECO:0000259" key="4">
    <source>
        <dbReference type="SMART" id="SM00062"/>
    </source>
</evidence>
<dbReference type="Proteomes" id="UP001375382">
    <property type="component" value="Unassembled WGS sequence"/>
</dbReference>
<accession>A0ABU8C2Z7</accession>
<evidence type="ECO:0000256" key="1">
    <source>
        <dbReference type="ARBA" id="ARBA00010333"/>
    </source>
</evidence>
<dbReference type="EMBL" id="JALAAR010000002">
    <property type="protein sequence ID" value="MEH8016270.1"/>
    <property type="molecule type" value="Genomic_DNA"/>
</dbReference>
<sequence length="258" mass="29353">MRKLFGCFALLICGLWLPASHLTVQAAALNVLVGQNKPPYIRLETVSGYELELLREIVRRMGHEAVFVFVPNSRIRGLLESGNGDIASLQPNDTADAELYFSQPYIRYQNVLVTLARDELTITHPADLSDKQVVAFQGASRVLGADYRDAVVHNTGYLETVDQKAQVDMLFSGRAQAIVLDRNIFMHHQQTSGSPAAVQIHELFNSSLYRAAFRDPQLQRSFDRALLSVLMDNWYQQLQLRYFMQLNQQLPNRFYCDD</sequence>
<evidence type="ECO:0000256" key="2">
    <source>
        <dbReference type="ARBA" id="ARBA00022729"/>
    </source>
</evidence>
<dbReference type="Gene3D" id="3.40.190.10">
    <property type="entry name" value="Periplasmic binding protein-like II"/>
    <property type="match status" value="2"/>
</dbReference>